<keyword evidence="1" id="KW-1133">Transmembrane helix</keyword>
<feature type="transmembrane region" description="Helical" evidence="1">
    <location>
        <begin position="137"/>
        <end position="161"/>
    </location>
</feature>
<proteinExistence type="predicted"/>
<dbReference type="EMBL" id="BTSY01000001">
    <property type="protein sequence ID" value="GMT08777.1"/>
    <property type="molecule type" value="Genomic_DNA"/>
</dbReference>
<feature type="non-terminal residue" evidence="2">
    <location>
        <position position="1"/>
    </location>
</feature>
<feature type="transmembrane region" description="Helical" evidence="1">
    <location>
        <begin position="66"/>
        <end position="83"/>
    </location>
</feature>
<organism evidence="2 3">
    <name type="scientific">Pristionchus fissidentatus</name>
    <dbReference type="NCBI Taxonomy" id="1538716"/>
    <lineage>
        <taxon>Eukaryota</taxon>
        <taxon>Metazoa</taxon>
        <taxon>Ecdysozoa</taxon>
        <taxon>Nematoda</taxon>
        <taxon>Chromadorea</taxon>
        <taxon>Rhabditida</taxon>
        <taxon>Rhabditina</taxon>
        <taxon>Diplogasteromorpha</taxon>
        <taxon>Diplogasteroidea</taxon>
        <taxon>Neodiplogasteridae</taxon>
        <taxon>Pristionchus</taxon>
    </lineage>
</organism>
<accession>A0AAV5UQC3</accession>
<feature type="transmembrane region" description="Helical" evidence="1">
    <location>
        <begin position="39"/>
        <end position="59"/>
    </location>
</feature>
<evidence type="ECO:0000313" key="3">
    <source>
        <dbReference type="Proteomes" id="UP001432322"/>
    </source>
</evidence>
<comment type="caution">
    <text evidence="2">The sequence shown here is derived from an EMBL/GenBank/DDBJ whole genome shotgun (WGS) entry which is preliminary data.</text>
</comment>
<evidence type="ECO:0000313" key="2">
    <source>
        <dbReference type="EMBL" id="GMT08777.1"/>
    </source>
</evidence>
<gene>
    <name evidence="2" type="ORF">PFISCL1PPCAC_74</name>
</gene>
<name>A0AAV5UQC3_9BILA</name>
<dbReference type="AlphaFoldDB" id="A0AAV5UQC3"/>
<keyword evidence="3" id="KW-1185">Reference proteome</keyword>
<dbReference type="Proteomes" id="UP001432322">
    <property type="component" value="Unassembled WGS sequence"/>
</dbReference>
<reference evidence="2" key="1">
    <citation type="submission" date="2023-10" db="EMBL/GenBank/DDBJ databases">
        <title>Genome assembly of Pristionchus species.</title>
        <authorList>
            <person name="Yoshida K."/>
            <person name="Sommer R.J."/>
        </authorList>
    </citation>
    <scope>NUCLEOTIDE SEQUENCE</scope>
    <source>
        <strain evidence="2">RS5133</strain>
    </source>
</reference>
<keyword evidence="1" id="KW-0472">Membrane</keyword>
<sequence length="189" mass="21002">FIMIFINTRPVDEGAMMINERRRSSLAAKPPPPSTGCNAAKLGVLLALVYLILSTVCIVLHYPLSLLCILIPSLVLFYILAAIRRKKQLDVWTATFFATLGIFIKGAAIITYLSIFDVSPIRQPPRKKGDTSLQPKSIFIIVVLMCEMLAMVAAICLKWHLVAFKGDPELQAVVNQKRKESRVMSVTSK</sequence>
<keyword evidence="1" id="KW-0812">Transmembrane</keyword>
<protein>
    <submittedName>
        <fullName evidence="2">Uncharacterized protein</fullName>
    </submittedName>
</protein>
<feature type="transmembrane region" description="Helical" evidence="1">
    <location>
        <begin position="95"/>
        <end position="116"/>
    </location>
</feature>
<evidence type="ECO:0000256" key="1">
    <source>
        <dbReference type="SAM" id="Phobius"/>
    </source>
</evidence>